<evidence type="ECO:0000256" key="2">
    <source>
        <dbReference type="ARBA" id="ARBA00022617"/>
    </source>
</evidence>
<reference evidence="6 7" key="1">
    <citation type="submission" date="2018-01" db="EMBL/GenBank/DDBJ databases">
        <authorList>
            <person name="Gaut B.S."/>
            <person name="Morton B.R."/>
            <person name="Clegg M.T."/>
            <person name="Duvall M.R."/>
        </authorList>
    </citation>
    <scope>NUCLEOTIDE SEQUENCE [LARGE SCALE GENOMIC DNA]</scope>
    <source>
        <strain evidence="6 7">HR-AY</strain>
    </source>
</reference>
<evidence type="ECO:0000256" key="4">
    <source>
        <dbReference type="ARBA" id="ARBA00023004"/>
    </source>
</evidence>
<dbReference type="InterPro" id="IPR012292">
    <property type="entry name" value="Globin/Proto"/>
</dbReference>
<sequence>MKTDIKDRADIEQLVAIFYGKIKEDASISYFFNEVAKVNWDEHLPKMCDFFENILFFSGNYDGNPMVAHEDLHKKSEVKGEHFNHWNALFDATVDELFEGKKAEEIKQRSVNIAAAMMQKAHR</sequence>
<dbReference type="SUPFAM" id="SSF46458">
    <property type="entry name" value="Globin-like"/>
    <property type="match status" value="1"/>
</dbReference>
<evidence type="ECO:0000256" key="5">
    <source>
        <dbReference type="PIRSR" id="PIRSR601486-1"/>
    </source>
</evidence>
<dbReference type="GO" id="GO:0020037">
    <property type="term" value="F:heme binding"/>
    <property type="evidence" value="ECO:0007669"/>
    <property type="project" value="InterPro"/>
</dbReference>
<comment type="caution">
    <text evidence="6">The sequence shown here is derived from an EMBL/GenBank/DDBJ whole genome shotgun (WGS) entry which is preliminary data.</text>
</comment>
<feature type="binding site" description="distal binding residue" evidence="5">
    <location>
        <position position="69"/>
    </location>
    <ligand>
        <name>heme</name>
        <dbReference type="ChEBI" id="CHEBI:30413"/>
    </ligand>
    <ligandPart>
        <name>Fe</name>
        <dbReference type="ChEBI" id="CHEBI:18248"/>
    </ligandPart>
</feature>
<dbReference type="AlphaFoldDB" id="A0A2S5A7Y5"/>
<gene>
    <name evidence="6" type="ORF">C3L50_13145</name>
</gene>
<dbReference type="Gene3D" id="1.10.490.10">
    <property type="entry name" value="Globins"/>
    <property type="match status" value="1"/>
</dbReference>
<dbReference type="EMBL" id="PQVG01000007">
    <property type="protein sequence ID" value="POY38203.1"/>
    <property type="molecule type" value="Genomic_DNA"/>
</dbReference>
<keyword evidence="1" id="KW-0813">Transport</keyword>
<evidence type="ECO:0000313" key="6">
    <source>
        <dbReference type="EMBL" id="POY38203.1"/>
    </source>
</evidence>
<organism evidence="6 7">
    <name type="scientific">Flavobacterium alvei</name>
    <dbReference type="NCBI Taxonomy" id="2080416"/>
    <lineage>
        <taxon>Bacteria</taxon>
        <taxon>Pseudomonadati</taxon>
        <taxon>Bacteroidota</taxon>
        <taxon>Flavobacteriia</taxon>
        <taxon>Flavobacteriales</taxon>
        <taxon>Flavobacteriaceae</taxon>
        <taxon>Flavobacterium</taxon>
    </lineage>
</organism>
<dbReference type="GO" id="GO:0019825">
    <property type="term" value="F:oxygen binding"/>
    <property type="evidence" value="ECO:0007669"/>
    <property type="project" value="InterPro"/>
</dbReference>
<dbReference type="RefSeq" id="WP_103806636.1">
    <property type="nucleotide sequence ID" value="NZ_PQVG01000007.1"/>
</dbReference>
<dbReference type="InterPro" id="IPR009050">
    <property type="entry name" value="Globin-like_sf"/>
</dbReference>
<evidence type="ECO:0000313" key="7">
    <source>
        <dbReference type="Proteomes" id="UP000237310"/>
    </source>
</evidence>
<keyword evidence="7" id="KW-1185">Reference proteome</keyword>
<evidence type="ECO:0000256" key="3">
    <source>
        <dbReference type="ARBA" id="ARBA00022723"/>
    </source>
</evidence>
<keyword evidence="3 5" id="KW-0479">Metal-binding</keyword>
<dbReference type="GO" id="GO:0046872">
    <property type="term" value="F:metal ion binding"/>
    <property type="evidence" value="ECO:0007669"/>
    <property type="project" value="UniProtKB-KW"/>
</dbReference>
<keyword evidence="2 5" id="KW-0349">Heme</keyword>
<evidence type="ECO:0000256" key="1">
    <source>
        <dbReference type="ARBA" id="ARBA00022448"/>
    </source>
</evidence>
<accession>A0A2S5A7Y5</accession>
<dbReference type="InterPro" id="IPR001486">
    <property type="entry name" value="Hemoglobin_trunc"/>
</dbReference>
<dbReference type="Pfam" id="PF01152">
    <property type="entry name" value="Bac_globin"/>
    <property type="match status" value="1"/>
</dbReference>
<dbReference type="Proteomes" id="UP000237310">
    <property type="component" value="Unassembled WGS sequence"/>
</dbReference>
<protein>
    <submittedName>
        <fullName evidence="6">Hemoglobin-like protein</fullName>
    </submittedName>
</protein>
<proteinExistence type="predicted"/>
<dbReference type="OrthoDB" id="25954at2"/>
<keyword evidence="4 5" id="KW-0408">Iron</keyword>
<dbReference type="CDD" id="cd08916">
    <property type="entry name" value="TrHb3_P"/>
    <property type="match status" value="1"/>
</dbReference>
<name>A0A2S5A7Y5_9FLAO</name>